<sequence>MSKVLAVGNLKGGTGKTTLAVNLACAYARRRRVALVDSDSQGAAAAWTGTGKSPLAARHLPLDAKHGGVTDTEDRRRDWVAEMLSLRTGHDLVVLDLPPQFEDSVAGALALADLLVVPVTPGGAELAATRRARQVLERARAARPSRALDCVLVPNRVDRRTAIGRALTHTLGDLGESVGPALRQRADQMSAYTSGTWVGGHAPDSEAHKEIEALARFLAERLWSPSSS</sequence>
<name>A0A369TEV7_9PROT</name>
<accession>A0A369TEV7</accession>
<feature type="domain" description="CobQ/CobB/MinD/ParA nucleotide binding" evidence="1">
    <location>
        <begin position="6"/>
        <end position="160"/>
    </location>
</feature>
<comment type="caution">
    <text evidence="2">The sequence shown here is derived from an EMBL/GenBank/DDBJ whole genome shotgun (WGS) entry which is preliminary data.</text>
</comment>
<dbReference type="InterPro" id="IPR050678">
    <property type="entry name" value="DNA_Partitioning_ATPase"/>
</dbReference>
<gene>
    <name evidence="2" type="ORF">DRB17_01710</name>
</gene>
<dbReference type="SUPFAM" id="SSF52540">
    <property type="entry name" value="P-loop containing nucleoside triphosphate hydrolases"/>
    <property type="match status" value="1"/>
</dbReference>
<dbReference type="PIRSF" id="PIRSF009320">
    <property type="entry name" value="Nuc_binding_HP_1000"/>
    <property type="match status" value="1"/>
</dbReference>
<dbReference type="Proteomes" id="UP000253941">
    <property type="component" value="Unassembled WGS sequence"/>
</dbReference>
<proteinExistence type="predicted"/>
<dbReference type="Gene3D" id="3.40.50.300">
    <property type="entry name" value="P-loop containing nucleotide triphosphate hydrolases"/>
    <property type="match status" value="1"/>
</dbReference>
<dbReference type="Pfam" id="PF01656">
    <property type="entry name" value="CbiA"/>
    <property type="match status" value="1"/>
</dbReference>
<dbReference type="PANTHER" id="PTHR13696">
    <property type="entry name" value="P-LOOP CONTAINING NUCLEOSIDE TRIPHOSPHATE HYDROLASE"/>
    <property type="match status" value="1"/>
</dbReference>
<organism evidence="2 3">
    <name type="scientific">Ferruginivarius sediminum</name>
    <dbReference type="NCBI Taxonomy" id="2661937"/>
    <lineage>
        <taxon>Bacteria</taxon>
        <taxon>Pseudomonadati</taxon>
        <taxon>Pseudomonadota</taxon>
        <taxon>Alphaproteobacteria</taxon>
        <taxon>Rhodospirillales</taxon>
        <taxon>Rhodospirillaceae</taxon>
        <taxon>Ferruginivarius</taxon>
    </lineage>
</organism>
<evidence type="ECO:0000313" key="3">
    <source>
        <dbReference type="Proteomes" id="UP000253941"/>
    </source>
</evidence>
<dbReference type="AlphaFoldDB" id="A0A369TEV7"/>
<evidence type="ECO:0000313" key="2">
    <source>
        <dbReference type="EMBL" id="RDD63901.1"/>
    </source>
</evidence>
<dbReference type="InterPro" id="IPR002586">
    <property type="entry name" value="CobQ/CobB/MinD/ParA_Nub-bd_dom"/>
</dbReference>
<dbReference type="RefSeq" id="WP_114580414.1">
    <property type="nucleotide sequence ID" value="NZ_QPMH01000001.1"/>
</dbReference>
<dbReference type="InterPro" id="IPR027417">
    <property type="entry name" value="P-loop_NTPase"/>
</dbReference>
<dbReference type="CDD" id="cd02042">
    <property type="entry name" value="ParAB_family"/>
    <property type="match status" value="1"/>
</dbReference>
<reference evidence="2 3" key="1">
    <citation type="submission" date="2018-07" db="EMBL/GenBank/DDBJ databases">
        <title>Venubactetium sediminum gen. nov., sp. nov., isolated from a marine solar saltern.</title>
        <authorList>
            <person name="Wang S."/>
        </authorList>
    </citation>
    <scope>NUCLEOTIDE SEQUENCE [LARGE SCALE GENOMIC DNA]</scope>
    <source>
        <strain evidence="2 3">WD2A32</strain>
    </source>
</reference>
<evidence type="ECO:0000259" key="1">
    <source>
        <dbReference type="Pfam" id="PF01656"/>
    </source>
</evidence>
<dbReference type="EMBL" id="QPMH01000001">
    <property type="protein sequence ID" value="RDD63901.1"/>
    <property type="molecule type" value="Genomic_DNA"/>
</dbReference>
<dbReference type="PANTHER" id="PTHR13696:SF99">
    <property type="entry name" value="COBYRINIC ACID AC-DIAMIDE SYNTHASE"/>
    <property type="match status" value="1"/>
</dbReference>
<keyword evidence="3" id="KW-1185">Reference proteome</keyword>
<protein>
    <submittedName>
        <fullName evidence="2">ParA family protein</fullName>
    </submittedName>
</protein>